<evidence type="ECO:0000256" key="10">
    <source>
        <dbReference type="ARBA" id="ARBA00023285"/>
    </source>
</evidence>
<keyword evidence="5 13" id="KW-0547">Nucleotide-binding</keyword>
<evidence type="ECO:0000256" key="3">
    <source>
        <dbReference type="ARBA" id="ARBA00022628"/>
    </source>
</evidence>
<comment type="function">
    <text evidence="11 13">Catalyzes the reduction of ribonucleotides to deoxyribonucleotides. May function to provide a pool of deoxyribonucleotide precursors for DNA repair during oxygen limitation and/or for immediate growth after restoration of oxygen.</text>
</comment>
<dbReference type="UniPathway" id="UPA00326"/>
<evidence type="ECO:0000256" key="8">
    <source>
        <dbReference type="ARBA" id="ARBA00023116"/>
    </source>
</evidence>
<evidence type="ECO:0000259" key="16">
    <source>
        <dbReference type="Pfam" id="PF02867"/>
    </source>
</evidence>
<keyword evidence="19" id="KW-1185">Reference proteome</keyword>
<evidence type="ECO:0000256" key="6">
    <source>
        <dbReference type="ARBA" id="ARBA00022840"/>
    </source>
</evidence>
<dbReference type="AlphaFoldDB" id="A0A1W1XSH7"/>
<sequence>MMMDEAGAPTASTVSTPTGETSSRTQSAQAKMKKDKRSQPAVPKAKPKLSSNAHVVLRKRYLKKDHKGEPVETPEELFWRVARAIAEADAHYGATAEEVEDTAVRFYNLMTALDFLPNSPTLMNAGTELGQLSACFVLPVGDSLEEIFEAVKHAAKIHQSGGGTGFSFSRLRPEGDVVKSTNGVASGPVSFMSVFDSATDTIKQGGRRRGANMGILRVDHPDIERFITCKHDNDRLTNFNISVAITDTFMKALEADEDYDLINPRSGEKAGRLSARKVFDQIVESAWKNGEPGVIFLDSINKDNPTPHVGLIESTNPCGEQPLLPYESCNLGSINLAHMVRDGRIDYEHLKEVVWEAVHFLDNVIDVNKYPLAKIREMTLSNRKIGLGVMGFADMLVSLGIPYNSEEAVETAEEVMAFIQKESKAASAELGKTRGNFPNFKGSIHDPAMGASTPTMRNATTTTIAPTGTISILAGCSSGVEPIFAVTFVRKVLDGEELLEVHPLFEKAAKEKGFYSQELMKKIASKGSIQDFSEIPEEVRRVFVVAHDVSPEWHIRIQAAFQRHTDNAVSKTINFPHSATIQDVYDTYLQAYKSGCKGLTIYRDGSRDAQVLNIQKEPEYPQVEPRPRPDKTIGATERINTGCGKLYVTINRDEYGFCEVFAQMGKAGGCAYSQIEATARLISLALRSGVRIEAIIRQLMGIRCPSPIWQNGEQILSCTDAIAKVLNHQAQANVESALQEMGACPDCGASVEHEGGCIVCRACGFSRCA</sequence>
<dbReference type="EMBL" id="FWXF01000019">
    <property type="protein sequence ID" value="SMC26903.1"/>
    <property type="molecule type" value="Genomic_DNA"/>
</dbReference>
<evidence type="ECO:0000256" key="2">
    <source>
        <dbReference type="ARBA" id="ARBA00007405"/>
    </source>
</evidence>
<comment type="catalytic activity">
    <reaction evidence="12 13">
        <text>a 2'-deoxyribonucleoside 5'-diphosphate + [thioredoxin]-disulfide + H2O = a ribonucleoside 5'-diphosphate + [thioredoxin]-dithiol</text>
        <dbReference type="Rhea" id="RHEA:23252"/>
        <dbReference type="Rhea" id="RHEA-COMP:10698"/>
        <dbReference type="Rhea" id="RHEA-COMP:10700"/>
        <dbReference type="ChEBI" id="CHEBI:15377"/>
        <dbReference type="ChEBI" id="CHEBI:29950"/>
        <dbReference type="ChEBI" id="CHEBI:50058"/>
        <dbReference type="ChEBI" id="CHEBI:57930"/>
        <dbReference type="ChEBI" id="CHEBI:73316"/>
        <dbReference type="EC" id="1.17.4.1"/>
    </reaction>
</comment>
<dbReference type="CDD" id="cd02888">
    <property type="entry name" value="RNR_II_dimer"/>
    <property type="match status" value="1"/>
</dbReference>
<evidence type="ECO:0000259" key="17">
    <source>
        <dbReference type="Pfam" id="PF12637"/>
    </source>
</evidence>
<dbReference type="FunFam" id="3.20.70.20:FF:000018">
    <property type="entry name" value="Vitamin B12-dependent ribonucleotide reductase"/>
    <property type="match status" value="1"/>
</dbReference>
<proteinExistence type="inferred from homology"/>
<dbReference type="PRINTS" id="PR01183">
    <property type="entry name" value="RIBORDTASEM1"/>
</dbReference>
<name>A0A1W1XSH7_9BACT</name>
<dbReference type="NCBIfam" id="TIGR02504">
    <property type="entry name" value="NrdJ_Z"/>
    <property type="match status" value="1"/>
</dbReference>
<evidence type="ECO:0000256" key="11">
    <source>
        <dbReference type="ARBA" id="ARBA00025437"/>
    </source>
</evidence>
<dbReference type="STRING" id="1121390.SAMN02746041_02805"/>
<keyword evidence="3 13" id="KW-0846">Cobalamin</keyword>
<keyword evidence="6" id="KW-0067">ATP-binding</keyword>
<evidence type="ECO:0000313" key="18">
    <source>
        <dbReference type="EMBL" id="SMC26903.1"/>
    </source>
</evidence>
<gene>
    <name evidence="18" type="ORF">SAMN02746041_02805</name>
</gene>
<dbReference type="NCBIfam" id="NF006417">
    <property type="entry name" value="PRK08665.1"/>
    <property type="match status" value="1"/>
</dbReference>
<dbReference type="GO" id="GO:0004748">
    <property type="term" value="F:ribonucleoside-diphosphate reductase activity, thioredoxin disulfide as acceptor"/>
    <property type="evidence" value="ECO:0007669"/>
    <property type="project" value="UniProtKB-EC"/>
</dbReference>
<dbReference type="EC" id="1.17.4.1" evidence="13"/>
<evidence type="ECO:0000256" key="13">
    <source>
        <dbReference type="RuleBase" id="RU364064"/>
    </source>
</evidence>
<comment type="similarity">
    <text evidence="2 13">Belongs to the ribonucleoside diphosphate reductase class-2 family.</text>
</comment>
<dbReference type="GO" id="GO:0071897">
    <property type="term" value="P:DNA biosynthetic process"/>
    <property type="evidence" value="ECO:0007669"/>
    <property type="project" value="UniProtKB-KW"/>
</dbReference>
<dbReference type="GO" id="GO:0031419">
    <property type="term" value="F:cobalamin binding"/>
    <property type="evidence" value="ECO:0007669"/>
    <property type="project" value="UniProtKB-KW"/>
</dbReference>
<dbReference type="Pfam" id="PF12637">
    <property type="entry name" value="TSCPD"/>
    <property type="match status" value="1"/>
</dbReference>
<keyword evidence="8" id="KW-0215">Deoxyribonucleotide synthesis</keyword>
<evidence type="ECO:0000256" key="12">
    <source>
        <dbReference type="ARBA" id="ARBA00047754"/>
    </source>
</evidence>
<keyword evidence="10 13" id="KW-0170">Cobalt</keyword>
<feature type="region of interest" description="Disordered" evidence="14">
    <location>
        <begin position="1"/>
        <end position="50"/>
    </location>
</feature>
<dbReference type="SUPFAM" id="SSF48168">
    <property type="entry name" value="R1 subunit of ribonucleotide reductase, N-terminal domain"/>
    <property type="match status" value="1"/>
</dbReference>
<dbReference type="InterPro" id="IPR024434">
    <property type="entry name" value="TSCPD_dom"/>
</dbReference>
<evidence type="ECO:0000313" key="19">
    <source>
        <dbReference type="Proteomes" id="UP000192783"/>
    </source>
</evidence>
<feature type="domain" description="TSCPD" evidence="17">
    <location>
        <begin position="626"/>
        <end position="727"/>
    </location>
</feature>
<evidence type="ECO:0000259" key="15">
    <source>
        <dbReference type="Pfam" id="PF00317"/>
    </source>
</evidence>
<evidence type="ECO:0000256" key="9">
    <source>
        <dbReference type="ARBA" id="ARBA00023157"/>
    </source>
</evidence>
<feature type="compositionally biased region" description="Polar residues" evidence="14">
    <location>
        <begin position="10"/>
        <end position="29"/>
    </location>
</feature>
<evidence type="ECO:0000256" key="7">
    <source>
        <dbReference type="ARBA" id="ARBA00023002"/>
    </source>
</evidence>
<evidence type="ECO:0000256" key="1">
    <source>
        <dbReference type="ARBA" id="ARBA00001922"/>
    </source>
</evidence>
<feature type="domain" description="Ribonucleotide reductase large subunit N-terminal" evidence="15">
    <location>
        <begin position="48"/>
        <end position="130"/>
    </location>
</feature>
<dbReference type="Proteomes" id="UP000192783">
    <property type="component" value="Unassembled WGS sequence"/>
</dbReference>
<keyword evidence="7 13" id="KW-0560">Oxidoreductase</keyword>
<keyword evidence="4 13" id="KW-0237">DNA synthesis</keyword>
<keyword evidence="9" id="KW-1015">Disulfide bond</keyword>
<reference evidence="18 19" key="1">
    <citation type="submission" date="2017-04" db="EMBL/GenBank/DDBJ databases">
        <authorList>
            <person name="Afonso C.L."/>
            <person name="Miller P.J."/>
            <person name="Scott M.A."/>
            <person name="Spackman E."/>
            <person name="Goraichik I."/>
            <person name="Dimitrov K.M."/>
            <person name="Suarez D.L."/>
            <person name="Swayne D.E."/>
        </authorList>
    </citation>
    <scope>NUCLEOTIDE SEQUENCE [LARGE SCALE GENOMIC DNA]</scope>
    <source>
        <strain evidence="18 19">DSM 13146</strain>
    </source>
</reference>
<feature type="domain" description="Ribonucleotide reductase large subunit C-terminal" evidence="16">
    <location>
        <begin position="133"/>
        <end position="602"/>
    </location>
</feature>
<dbReference type="GO" id="GO:0005524">
    <property type="term" value="F:ATP binding"/>
    <property type="evidence" value="ECO:0007669"/>
    <property type="project" value="UniProtKB-KW"/>
</dbReference>
<dbReference type="Gene3D" id="3.20.70.20">
    <property type="match status" value="1"/>
</dbReference>
<dbReference type="InterPro" id="IPR013509">
    <property type="entry name" value="RNR_lsu_N"/>
</dbReference>
<organism evidence="18 19">
    <name type="scientific">Desulfacinum hydrothermale DSM 13146</name>
    <dbReference type="NCBI Taxonomy" id="1121390"/>
    <lineage>
        <taxon>Bacteria</taxon>
        <taxon>Pseudomonadati</taxon>
        <taxon>Thermodesulfobacteriota</taxon>
        <taxon>Syntrophobacteria</taxon>
        <taxon>Syntrophobacterales</taxon>
        <taxon>Syntrophobacteraceae</taxon>
        <taxon>Desulfacinum</taxon>
    </lineage>
</organism>
<evidence type="ECO:0000256" key="14">
    <source>
        <dbReference type="SAM" id="MobiDB-lite"/>
    </source>
</evidence>
<accession>A0A1W1XSH7</accession>
<dbReference type="PANTHER" id="PTHR43371:SF1">
    <property type="entry name" value="RIBONUCLEOSIDE-DIPHOSPHATE REDUCTASE"/>
    <property type="match status" value="1"/>
</dbReference>
<dbReference type="Pfam" id="PF00317">
    <property type="entry name" value="Ribonuc_red_lgN"/>
    <property type="match status" value="1"/>
</dbReference>
<dbReference type="InterPro" id="IPR000788">
    <property type="entry name" value="RNR_lg_C"/>
</dbReference>
<dbReference type="SUPFAM" id="SSF51998">
    <property type="entry name" value="PFL-like glycyl radical enzymes"/>
    <property type="match status" value="1"/>
</dbReference>
<dbReference type="InterPro" id="IPR013344">
    <property type="entry name" value="RNR_NrdJ/NrdZ"/>
</dbReference>
<dbReference type="InterPro" id="IPR050862">
    <property type="entry name" value="RdRp_reductase_class-2"/>
</dbReference>
<evidence type="ECO:0000256" key="5">
    <source>
        <dbReference type="ARBA" id="ARBA00022741"/>
    </source>
</evidence>
<evidence type="ECO:0000256" key="4">
    <source>
        <dbReference type="ARBA" id="ARBA00022634"/>
    </source>
</evidence>
<dbReference type="InterPro" id="IPR008926">
    <property type="entry name" value="RNR_R1-su_N"/>
</dbReference>
<dbReference type="GO" id="GO:0009263">
    <property type="term" value="P:deoxyribonucleotide biosynthetic process"/>
    <property type="evidence" value="ECO:0007669"/>
    <property type="project" value="UniProtKB-KW"/>
</dbReference>
<dbReference type="PANTHER" id="PTHR43371">
    <property type="entry name" value="VITAMIN B12-DEPENDENT RIBONUCLEOTIDE REDUCTASE"/>
    <property type="match status" value="1"/>
</dbReference>
<dbReference type="Pfam" id="PF02867">
    <property type="entry name" value="Ribonuc_red_lgC"/>
    <property type="match status" value="1"/>
</dbReference>
<comment type="cofactor">
    <cofactor evidence="1 13">
        <name>adenosylcob(III)alamin</name>
        <dbReference type="ChEBI" id="CHEBI:18408"/>
    </cofactor>
</comment>
<protein>
    <recommendedName>
        <fullName evidence="13">Vitamin B12-dependent ribonucleotide reductase</fullName>
        <ecNumber evidence="13">1.17.4.1</ecNumber>
    </recommendedName>
</protein>